<keyword evidence="1" id="KW-0472">Membrane</keyword>
<proteinExistence type="predicted"/>
<dbReference type="EMBL" id="WIND01000008">
    <property type="protein sequence ID" value="MSU90351.1"/>
    <property type="molecule type" value="Genomic_DNA"/>
</dbReference>
<dbReference type="PANTHER" id="PTHR31272">
    <property type="entry name" value="CYTOCHROME C-TYPE BIOGENESIS PROTEIN HI_1454-RELATED"/>
    <property type="match status" value="1"/>
</dbReference>
<feature type="transmembrane region" description="Helical" evidence="1">
    <location>
        <begin position="241"/>
        <end position="268"/>
    </location>
</feature>
<feature type="transmembrane region" description="Helical" evidence="1">
    <location>
        <begin position="80"/>
        <end position="101"/>
    </location>
</feature>
<dbReference type="PANTHER" id="PTHR31272:SF4">
    <property type="entry name" value="CYTOCHROME C-TYPE BIOGENESIS PROTEIN HI_1454-RELATED"/>
    <property type="match status" value="1"/>
</dbReference>
<dbReference type="AlphaFoldDB" id="A0A6L5Z1C5"/>
<organism evidence="2 3">
    <name type="scientific">Halovulum marinum</name>
    <dbReference type="NCBI Taxonomy" id="2662447"/>
    <lineage>
        <taxon>Bacteria</taxon>
        <taxon>Pseudomonadati</taxon>
        <taxon>Pseudomonadota</taxon>
        <taxon>Alphaproteobacteria</taxon>
        <taxon>Rhodobacterales</taxon>
        <taxon>Paracoccaceae</taxon>
        <taxon>Halovulum</taxon>
    </lineage>
</organism>
<accession>A0A6L5Z1C5</accession>
<evidence type="ECO:0000313" key="3">
    <source>
        <dbReference type="Proteomes" id="UP000474957"/>
    </source>
</evidence>
<feature type="transmembrane region" description="Helical" evidence="1">
    <location>
        <begin position="51"/>
        <end position="74"/>
    </location>
</feature>
<sequence length="276" mass="28391">MSSLVLYGFAAGAVATVNPCGFALLPAWFAREMAAHQGRPAAERLIRAMGSGGLVSLGFVSIFVVAGVLLAAGSEWLGPALPWIGVTLGLALALIGISWVASVRLPGVPVVETCRRISKRYGAFGFGLSYGLASISCTLPVFMSVAGLSLLLESEISLAGFLAYLAGATTVLTLVAVGGTLVGSGLLTLVQGRAGLLRRIAGALTLLAGLYIALYWGRIFLDNASWADEIAYAVGGYSSSVSMLLSSGTGLTLLLSGLVALALVVWIAQVRKADRK</sequence>
<keyword evidence="3" id="KW-1185">Reference proteome</keyword>
<gene>
    <name evidence="2" type="ORF">GE300_12095</name>
</gene>
<dbReference type="InterPro" id="IPR051790">
    <property type="entry name" value="Cytochrome_c-biogenesis_DsbD"/>
</dbReference>
<protein>
    <recommendedName>
        <fullName evidence="4">Cytochrome c biogenesis protein CcdA</fullName>
    </recommendedName>
</protein>
<evidence type="ECO:0008006" key="4">
    <source>
        <dbReference type="Google" id="ProtNLM"/>
    </source>
</evidence>
<feature type="transmembrane region" description="Helical" evidence="1">
    <location>
        <begin position="121"/>
        <end position="142"/>
    </location>
</feature>
<comment type="caution">
    <text evidence="2">The sequence shown here is derived from an EMBL/GenBank/DDBJ whole genome shotgun (WGS) entry which is preliminary data.</text>
</comment>
<feature type="transmembrane region" description="Helical" evidence="1">
    <location>
        <begin position="162"/>
        <end position="189"/>
    </location>
</feature>
<keyword evidence="1" id="KW-1133">Transmembrane helix</keyword>
<reference evidence="2 3" key="1">
    <citation type="submission" date="2019-10" db="EMBL/GenBank/DDBJ databases">
        <title>Cognatihalovulum marinum gen. nov. sp. nov., a new member of the family Rhodobacteraceae isolated from deep seawater of the Northwest Indian Ocean.</title>
        <authorList>
            <person name="Ruan C."/>
            <person name="Wang J."/>
            <person name="Zheng X."/>
            <person name="Song L."/>
            <person name="Zhu Y."/>
            <person name="Huang Y."/>
            <person name="Lu Z."/>
            <person name="Du W."/>
            <person name="Huang L."/>
            <person name="Dai X."/>
        </authorList>
    </citation>
    <scope>NUCLEOTIDE SEQUENCE [LARGE SCALE GENOMIC DNA]</scope>
    <source>
        <strain evidence="2 3">2CG4</strain>
    </source>
</reference>
<dbReference type="RefSeq" id="WP_154446838.1">
    <property type="nucleotide sequence ID" value="NZ_WIND01000008.1"/>
</dbReference>
<feature type="transmembrane region" description="Helical" evidence="1">
    <location>
        <begin position="201"/>
        <end position="221"/>
    </location>
</feature>
<feature type="transmembrane region" description="Helical" evidence="1">
    <location>
        <begin position="6"/>
        <end position="30"/>
    </location>
</feature>
<keyword evidence="1" id="KW-0812">Transmembrane</keyword>
<evidence type="ECO:0000313" key="2">
    <source>
        <dbReference type="EMBL" id="MSU90351.1"/>
    </source>
</evidence>
<name>A0A6L5Z1C5_9RHOB</name>
<dbReference type="Proteomes" id="UP000474957">
    <property type="component" value="Unassembled WGS sequence"/>
</dbReference>
<evidence type="ECO:0000256" key="1">
    <source>
        <dbReference type="SAM" id="Phobius"/>
    </source>
</evidence>